<sequence>MVTDEDTTSLAVTALLVVQHSDHPRLNDTLDSLLTATRRPERLVVIDATPGRCLPELLADHPAIGSADWAISVVTVPAGTPFAEIIDTAVTALPDPGEDTVVPLRSRRRARRHPVRPRDRDEWLWLLHEDSAPAPDALAQLVTVASASDRIGIAGCKILDSDDPRRLVNVGIDLTRTGRHVGSSMQGEPDQGQHDGRRDVLAVSSAGMLIRRDVYLSLGGFDPAFDGDGDGLDISWRAHLIGRQVIVVPRARAHQDLVGKDSDVDRPAPRSPRTIRRHRQVALARCSLLGLPFMALWILVSCTLLCLLMLVLKRPRRAFAEFAQATAPLGVARIVGARWRFVGRATTRRRNLRGVFVPWRGAVEHALTSVGDAIVLEPTRRDIPQTEPVETGPVGDDAESMPVLSGRQGVWRNPGLWLVLALLAAAAVSWRDLITGGALRGAGNGLTGGALQPFTTNADGVWRMWRDAWTGPGLGAAATPTPYLVVLAPLAWVAQQLPGVHGSASGAAVVAWLLVLAMPLSGLTAYRAGRVATHARWPRAAAALAWASLPTLTTAVAGGRLGPVVGHILFPFALAGCFEIARRRASTPVTCGTIAVIAVIGAFAPPLMVLTTVIGVVLLVIGPGWARLRGLAVAVVPWALLGWWTRSLLTDWRPVLAGPGGLDTVHSTPPWHLLLLQPGGPGSYWLWAGLPVLALGAAGLVRTGFGKASTGLALVGLLGLAAALAASHLHLVRWSDGVRTPWSGLGLDIFAAALIGAALLGLRGVLAERPDRGPLARRRLAVGVTTGAGVVFAAVTALAAWQGTPTPSLGAAPAAPSSVVSAQLTGPSAVRYLQLTIAGSGTITYQLTGRETGAPATGLRQPVPSGGPLTAAAAQTLLEPDRASQAVAGLRSLAVGFVVVDGPGNRAPVTAILQQAAGLTQVSGAARAAVWRVDPAASPGGEVVASSRVWLSLHGSPVGQLPSTTAHARSTTRLPAGPAGRYLEISEGPGWRELGRVTIDGHPVPAVVRDGLLSYPMPASGGRLVIDPGVAHRRIALGQGALGALVLFLAIPFGNRRSRRMS</sequence>
<dbReference type="EMBL" id="RJJQ01000005">
    <property type="protein sequence ID" value="RNI23171.1"/>
    <property type="molecule type" value="Genomic_DNA"/>
</dbReference>
<organism evidence="2 3">
    <name type="scientific">Flexivirga caeni</name>
    <dbReference type="NCBI Taxonomy" id="2294115"/>
    <lineage>
        <taxon>Bacteria</taxon>
        <taxon>Bacillati</taxon>
        <taxon>Actinomycetota</taxon>
        <taxon>Actinomycetes</taxon>
        <taxon>Micrococcales</taxon>
        <taxon>Dermacoccaceae</taxon>
        <taxon>Flexivirga</taxon>
    </lineage>
</organism>
<dbReference type="InterPro" id="IPR050834">
    <property type="entry name" value="Glycosyltransf_2"/>
</dbReference>
<gene>
    <name evidence="2" type="ORF">EFY87_06960</name>
</gene>
<feature type="transmembrane region" description="Helical" evidence="1">
    <location>
        <begin position="473"/>
        <end position="494"/>
    </location>
</feature>
<dbReference type="Proteomes" id="UP000271678">
    <property type="component" value="Unassembled WGS sequence"/>
</dbReference>
<feature type="transmembrane region" description="Helical" evidence="1">
    <location>
        <begin position="749"/>
        <end position="768"/>
    </location>
</feature>
<evidence type="ECO:0000256" key="1">
    <source>
        <dbReference type="SAM" id="Phobius"/>
    </source>
</evidence>
<feature type="transmembrane region" description="Helical" evidence="1">
    <location>
        <begin position="593"/>
        <end position="621"/>
    </location>
</feature>
<feature type="transmembrane region" description="Helical" evidence="1">
    <location>
        <begin position="1035"/>
        <end position="1054"/>
    </location>
</feature>
<keyword evidence="1" id="KW-1133">Transmembrane helix</keyword>
<comment type="caution">
    <text evidence="2">The sequence shown here is derived from an EMBL/GenBank/DDBJ whole genome shotgun (WGS) entry which is preliminary data.</text>
</comment>
<dbReference type="AlphaFoldDB" id="A0A3M9MC80"/>
<feature type="transmembrane region" description="Helical" evidence="1">
    <location>
        <begin position="289"/>
        <end position="312"/>
    </location>
</feature>
<keyword evidence="1" id="KW-0812">Transmembrane</keyword>
<evidence type="ECO:0008006" key="4">
    <source>
        <dbReference type="Google" id="ProtNLM"/>
    </source>
</evidence>
<keyword evidence="1" id="KW-0472">Membrane</keyword>
<feature type="transmembrane region" description="Helical" evidence="1">
    <location>
        <begin position="780"/>
        <end position="801"/>
    </location>
</feature>
<evidence type="ECO:0000313" key="3">
    <source>
        <dbReference type="Proteomes" id="UP000271678"/>
    </source>
</evidence>
<reference evidence="2 3" key="1">
    <citation type="submission" date="2018-11" db="EMBL/GenBank/DDBJ databases">
        <title>Draft genome of Simplicispira Flexivirga sp. BO-16.</title>
        <authorList>
            <person name="Im W.T."/>
        </authorList>
    </citation>
    <scope>NUCLEOTIDE SEQUENCE [LARGE SCALE GENOMIC DNA]</scope>
    <source>
        <strain evidence="2 3">BO-16</strain>
    </source>
</reference>
<keyword evidence="3" id="KW-1185">Reference proteome</keyword>
<evidence type="ECO:0000313" key="2">
    <source>
        <dbReference type="EMBL" id="RNI23171.1"/>
    </source>
</evidence>
<feature type="transmembrane region" description="Helical" evidence="1">
    <location>
        <begin position="506"/>
        <end position="528"/>
    </location>
</feature>
<dbReference type="PANTHER" id="PTHR43685">
    <property type="entry name" value="GLYCOSYLTRANSFERASE"/>
    <property type="match status" value="1"/>
</dbReference>
<accession>A0A3M9MC80</accession>
<dbReference type="PANTHER" id="PTHR43685:SF3">
    <property type="entry name" value="SLR2126 PROTEIN"/>
    <property type="match status" value="1"/>
</dbReference>
<dbReference type="InterPro" id="IPR029044">
    <property type="entry name" value="Nucleotide-diphossugar_trans"/>
</dbReference>
<dbReference type="Gene3D" id="3.90.550.10">
    <property type="entry name" value="Spore Coat Polysaccharide Biosynthesis Protein SpsA, Chain A"/>
    <property type="match status" value="1"/>
</dbReference>
<protein>
    <recommendedName>
        <fullName evidence="4">Glycosyltransferase family 2 protein</fullName>
    </recommendedName>
</protein>
<dbReference type="SUPFAM" id="SSF53448">
    <property type="entry name" value="Nucleotide-diphospho-sugar transferases"/>
    <property type="match status" value="1"/>
</dbReference>
<name>A0A3M9MC80_9MICO</name>
<proteinExistence type="predicted"/>
<feature type="transmembrane region" description="Helical" evidence="1">
    <location>
        <begin position="540"/>
        <end position="558"/>
    </location>
</feature>
<dbReference type="Pfam" id="PF13641">
    <property type="entry name" value="Glyco_tranf_2_3"/>
    <property type="match status" value="1"/>
</dbReference>
<feature type="transmembrane region" description="Helical" evidence="1">
    <location>
        <begin position="708"/>
        <end position="729"/>
    </location>
</feature>
<feature type="transmembrane region" description="Helical" evidence="1">
    <location>
        <begin position="684"/>
        <end position="701"/>
    </location>
</feature>